<dbReference type="Proteomes" id="UP000071065">
    <property type="component" value="Chromosome"/>
</dbReference>
<organism evidence="1 2">
    <name type="scientific">Endozoicomonas montiporae CL-33</name>
    <dbReference type="NCBI Taxonomy" id="570277"/>
    <lineage>
        <taxon>Bacteria</taxon>
        <taxon>Pseudomonadati</taxon>
        <taxon>Pseudomonadota</taxon>
        <taxon>Gammaproteobacteria</taxon>
        <taxon>Oceanospirillales</taxon>
        <taxon>Endozoicomonadaceae</taxon>
        <taxon>Endozoicomonas</taxon>
    </lineage>
</organism>
<dbReference type="KEGG" id="emp:EZMO1_0144"/>
<name>A0A142B6N8_9GAMM</name>
<dbReference type="AlphaFoldDB" id="A0A142B6N8"/>
<reference evidence="1 2" key="1">
    <citation type="journal article" date="2016" name="Front. Microbiol.">
        <title>Genomic Insight into the Host-Endosymbiont Relationship of Endozoicomonas montiporae CL-33(T) with its Coral Host.</title>
        <authorList>
            <person name="Ding J.-Y."/>
            <person name="Shiu J.-H."/>
            <person name="Chen W.-M."/>
            <person name="Chiang Y.-R."/>
            <person name="Tang S.-L."/>
        </authorList>
    </citation>
    <scope>NUCLEOTIDE SEQUENCE [LARGE SCALE GENOMIC DNA]</scope>
    <source>
        <strain evidence="1 2">CL-33</strain>
    </source>
</reference>
<evidence type="ECO:0000313" key="1">
    <source>
        <dbReference type="EMBL" id="AMO54414.1"/>
    </source>
</evidence>
<proteinExistence type="predicted"/>
<evidence type="ECO:0000313" key="2">
    <source>
        <dbReference type="Proteomes" id="UP000071065"/>
    </source>
</evidence>
<accession>A0A142B6N8</accession>
<protein>
    <submittedName>
        <fullName evidence="1">Uncharacterized protein</fullName>
    </submittedName>
</protein>
<sequence>MIDDFGVRYFDLRQLFHMKLKQKVFIRSCAEHNDAAQQTMRKKWSLLIAQNVTRSY</sequence>
<gene>
    <name evidence="1" type="ORF">EZMO1_0144</name>
</gene>
<dbReference type="EMBL" id="CP013251">
    <property type="protein sequence ID" value="AMO54414.1"/>
    <property type="molecule type" value="Genomic_DNA"/>
</dbReference>
<dbReference type="STRING" id="570277.EZMO1_0144"/>